<gene>
    <name evidence="1" type="ORF">SAMN04488096_105284</name>
</gene>
<dbReference type="Proteomes" id="UP000184225">
    <property type="component" value="Unassembled WGS sequence"/>
</dbReference>
<proteinExistence type="predicted"/>
<evidence type="ECO:0000313" key="2">
    <source>
        <dbReference type="Proteomes" id="UP000184225"/>
    </source>
</evidence>
<protein>
    <submittedName>
        <fullName evidence="1">Uncharacterized protein</fullName>
    </submittedName>
</protein>
<name>A0A1M6EVH0_9FLAO</name>
<reference evidence="1 2" key="1">
    <citation type="submission" date="2016-11" db="EMBL/GenBank/DDBJ databases">
        <authorList>
            <person name="Jaros S."/>
            <person name="Januszkiewicz K."/>
            <person name="Wedrychowicz H."/>
        </authorList>
    </citation>
    <scope>NUCLEOTIDE SEQUENCE [LARGE SCALE GENOMIC DNA]</scope>
    <source>
        <strain evidence="1 2">DSM 21425</strain>
    </source>
</reference>
<dbReference type="STRING" id="579105.SAMN04488096_105284"/>
<dbReference type="EMBL" id="FQYY01000005">
    <property type="protein sequence ID" value="SHI89467.1"/>
    <property type="molecule type" value="Genomic_DNA"/>
</dbReference>
<accession>A0A1M6EVH0</accession>
<organism evidence="1 2">
    <name type="scientific">Mesonia phycicola</name>
    <dbReference type="NCBI Taxonomy" id="579105"/>
    <lineage>
        <taxon>Bacteria</taxon>
        <taxon>Pseudomonadati</taxon>
        <taxon>Bacteroidota</taxon>
        <taxon>Flavobacteriia</taxon>
        <taxon>Flavobacteriales</taxon>
        <taxon>Flavobacteriaceae</taxon>
        <taxon>Mesonia</taxon>
    </lineage>
</organism>
<dbReference type="AlphaFoldDB" id="A0A1M6EVH0"/>
<dbReference type="OrthoDB" id="1437325at2"/>
<sequence length="215" mass="24099">MKKFLVLGVLFILPIVAYLFFSSGVNNFAKLPVLTKDVLDVSQFQTLKGDTVTLKNKITVLSVYGSDIDAKAGSAFNLNEKIYDKNYNFEDFQFVVIAEDGFQDQAKALLRELGTTIDVKKWNFVFGTTSQINQFYSSLGTNIKLNSNSATDYCFIIDKNMSLRGRPAEGDEPVRYGYNTASVADLTNAMTDDIKVILAEYRLALKKYNKNDALK</sequence>
<dbReference type="RefSeq" id="WP_073150816.1">
    <property type="nucleotide sequence ID" value="NZ_FQYY01000005.1"/>
</dbReference>
<evidence type="ECO:0000313" key="1">
    <source>
        <dbReference type="EMBL" id="SHI89467.1"/>
    </source>
</evidence>
<dbReference type="Gene3D" id="3.40.30.10">
    <property type="entry name" value="Glutaredoxin"/>
    <property type="match status" value="1"/>
</dbReference>
<keyword evidence="2" id="KW-1185">Reference proteome</keyword>